<reference evidence="1 2" key="1">
    <citation type="submission" date="2019-03" db="EMBL/GenBank/DDBJ databases">
        <title>Genomic Encyclopedia of Type Strains, Phase IV (KMG-IV): sequencing the most valuable type-strain genomes for metagenomic binning, comparative biology and taxonomic classification.</title>
        <authorList>
            <person name="Goeker M."/>
        </authorList>
    </citation>
    <scope>NUCLEOTIDE SEQUENCE [LARGE SCALE GENOMIC DNA]</scope>
    <source>
        <strain evidence="1 2">DSM 18401</strain>
    </source>
</reference>
<dbReference type="RefSeq" id="WP_133035199.1">
    <property type="nucleotide sequence ID" value="NZ_BAABEI010000012.1"/>
</dbReference>
<keyword evidence="2" id="KW-1185">Reference proteome</keyword>
<protein>
    <submittedName>
        <fullName evidence="1">Uncharacterized protein</fullName>
    </submittedName>
</protein>
<evidence type="ECO:0000313" key="2">
    <source>
        <dbReference type="Proteomes" id="UP000295351"/>
    </source>
</evidence>
<evidence type="ECO:0000313" key="1">
    <source>
        <dbReference type="EMBL" id="TCN42273.1"/>
    </source>
</evidence>
<sequence>MIAQAKKNLRQAIPSAAFGSPGWEAMQAAVGWVDKQDVGVSNILDQLGLLTIAQRCLVAGETLEEVGAEGPYGTTAQRRAWAAGRLEAACRAMLFADQVVELQTKAAARIVYLEKKVELLRAETRAAARFNTINVPFREKAPVRVDWAGE</sequence>
<organism evidence="1 2">
    <name type="scientific">Shinella granuli</name>
    <dbReference type="NCBI Taxonomy" id="323621"/>
    <lineage>
        <taxon>Bacteria</taxon>
        <taxon>Pseudomonadati</taxon>
        <taxon>Pseudomonadota</taxon>
        <taxon>Alphaproteobacteria</taxon>
        <taxon>Hyphomicrobiales</taxon>
        <taxon>Rhizobiaceae</taxon>
        <taxon>Shinella</taxon>
    </lineage>
</organism>
<comment type="caution">
    <text evidence="1">The sequence shown here is derived from an EMBL/GenBank/DDBJ whole genome shotgun (WGS) entry which is preliminary data.</text>
</comment>
<name>A0A4R2CNP3_SHIGR</name>
<gene>
    <name evidence="1" type="ORF">EV665_1127</name>
</gene>
<dbReference type="AlphaFoldDB" id="A0A4R2CNP3"/>
<accession>A0A4R2CNP3</accession>
<dbReference type="EMBL" id="SLVX01000012">
    <property type="protein sequence ID" value="TCN42273.1"/>
    <property type="molecule type" value="Genomic_DNA"/>
</dbReference>
<dbReference type="Proteomes" id="UP000295351">
    <property type="component" value="Unassembled WGS sequence"/>
</dbReference>
<proteinExistence type="predicted"/>